<organism evidence="2 3">
    <name type="scientific">Punica granatum</name>
    <name type="common">Pomegranate</name>
    <dbReference type="NCBI Taxonomy" id="22663"/>
    <lineage>
        <taxon>Eukaryota</taxon>
        <taxon>Viridiplantae</taxon>
        <taxon>Streptophyta</taxon>
        <taxon>Embryophyta</taxon>
        <taxon>Tracheophyta</taxon>
        <taxon>Spermatophyta</taxon>
        <taxon>Magnoliopsida</taxon>
        <taxon>eudicotyledons</taxon>
        <taxon>Gunneridae</taxon>
        <taxon>Pentapetalae</taxon>
        <taxon>rosids</taxon>
        <taxon>malvids</taxon>
        <taxon>Myrtales</taxon>
        <taxon>Lythraceae</taxon>
        <taxon>Punica</taxon>
    </lineage>
</organism>
<dbReference type="EMBL" id="PGOL01001880">
    <property type="protein sequence ID" value="PKI53113.1"/>
    <property type="molecule type" value="Genomic_DNA"/>
</dbReference>
<feature type="compositionally biased region" description="Polar residues" evidence="1">
    <location>
        <begin position="234"/>
        <end position="243"/>
    </location>
</feature>
<evidence type="ECO:0000313" key="3">
    <source>
        <dbReference type="Proteomes" id="UP000233551"/>
    </source>
</evidence>
<feature type="region of interest" description="Disordered" evidence="1">
    <location>
        <begin position="234"/>
        <end position="259"/>
    </location>
</feature>
<accession>A0A2I0JAT0</accession>
<name>A0A2I0JAT0_PUNGR</name>
<evidence type="ECO:0000313" key="2">
    <source>
        <dbReference type="EMBL" id="PKI53113.1"/>
    </source>
</evidence>
<comment type="caution">
    <text evidence="2">The sequence shown here is derived from an EMBL/GenBank/DDBJ whole genome shotgun (WGS) entry which is preliminary data.</text>
</comment>
<reference evidence="2 3" key="1">
    <citation type="submission" date="2017-11" db="EMBL/GenBank/DDBJ databases">
        <title>De-novo sequencing of pomegranate (Punica granatum L.) genome.</title>
        <authorList>
            <person name="Akparov Z."/>
            <person name="Amiraslanov A."/>
            <person name="Hajiyeva S."/>
            <person name="Abbasov M."/>
            <person name="Kaur K."/>
            <person name="Hamwieh A."/>
            <person name="Solovyev V."/>
            <person name="Salamov A."/>
            <person name="Braich B."/>
            <person name="Kosarev P."/>
            <person name="Mahmoud A."/>
            <person name="Hajiyev E."/>
            <person name="Babayeva S."/>
            <person name="Izzatullayeva V."/>
            <person name="Mammadov A."/>
            <person name="Mammadov A."/>
            <person name="Sharifova S."/>
            <person name="Ojaghi J."/>
            <person name="Eynullazada K."/>
            <person name="Bayramov B."/>
            <person name="Abdulazimova A."/>
            <person name="Shahmuradov I."/>
        </authorList>
    </citation>
    <scope>NUCLEOTIDE SEQUENCE [LARGE SCALE GENOMIC DNA]</scope>
    <source>
        <strain evidence="3">cv. AG2017</strain>
        <tissue evidence="2">Leaf</tissue>
    </source>
</reference>
<sequence>MKIISSEEFNHWYLCLYGIRALKSGNSRKPLFGPVQPIILPLSALNSPDQLPLFSERLPPSMENSADSLPSSLPTVPVTLNGRNFSFWKGIMSPLLDTYSLLDCVEGRVPAPSKTVTGADGNSAPNPDYRKWVSRDKFALTCLMLAVTEDIGCSILSASTSNEAWLLNSLKFTMRTDDRRIPVEKTRTKPTGKVKEKATDARMGEANSVYGFPSFHLGGEGGLPFGSGQYYDSRTFQSGQSTDPRAYQAHLSGNKLGST</sequence>
<dbReference type="STRING" id="22663.A0A2I0JAT0"/>
<protein>
    <recommendedName>
        <fullName evidence="4">Retrotransposon Copia-like N-terminal domain-containing protein</fullName>
    </recommendedName>
</protein>
<proteinExistence type="predicted"/>
<dbReference type="Proteomes" id="UP000233551">
    <property type="component" value="Unassembled WGS sequence"/>
</dbReference>
<gene>
    <name evidence="2" type="ORF">CRG98_026475</name>
</gene>
<dbReference type="AlphaFoldDB" id="A0A2I0JAT0"/>
<evidence type="ECO:0000256" key="1">
    <source>
        <dbReference type="SAM" id="MobiDB-lite"/>
    </source>
</evidence>
<evidence type="ECO:0008006" key="4">
    <source>
        <dbReference type="Google" id="ProtNLM"/>
    </source>
</evidence>
<keyword evidence="3" id="KW-1185">Reference proteome</keyword>